<evidence type="ECO:0000256" key="1">
    <source>
        <dbReference type="ARBA" id="ARBA00004453"/>
    </source>
</evidence>
<dbReference type="CDD" id="cd16393">
    <property type="entry name" value="SPO0J_N"/>
    <property type="match status" value="1"/>
</dbReference>
<dbReference type="PANTHER" id="PTHR33375:SF1">
    <property type="entry name" value="CHROMOSOME-PARTITIONING PROTEIN PARB-RELATED"/>
    <property type="match status" value="1"/>
</dbReference>
<dbReference type="FunFam" id="3.90.1530.30:FF:000001">
    <property type="entry name" value="Chromosome partitioning protein ParB"/>
    <property type="match status" value="1"/>
</dbReference>
<dbReference type="Pfam" id="PF02195">
    <property type="entry name" value="ParB_N"/>
    <property type="match status" value="1"/>
</dbReference>
<sequence>MNKTKKGLGKGLNALIPEAADKNVDNNIEIDIQEIVPNKSQPRKEFNQEKLQELSDSIAQHGIIQPIIVSKIENGFQIIAGERRWRAAMKAGMKTIPVVIKEISDKEVMEIALIENLQREDLNDIEEAIAYKQLMDKHALTQNEISIRLGKSRVAIANTLRLLQLPEDIRRLVIEDKLTAGHARAILSIPEIFRERFAERIIKEKLSVRETEKKAVHIKNNGIDEVKINEKEIRNSDFVLELQEKVQNLLGTKVSIKHKNSKGKIEITYYSDDDLERIIRQLID</sequence>
<dbReference type="InterPro" id="IPR057240">
    <property type="entry name" value="ParB_dimer_C"/>
</dbReference>
<evidence type="ECO:0000256" key="4">
    <source>
        <dbReference type="ARBA" id="ARBA00023125"/>
    </source>
</evidence>
<dbReference type="GO" id="GO:0003677">
    <property type="term" value="F:DNA binding"/>
    <property type="evidence" value="ECO:0007669"/>
    <property type="project" value="UniProtKB-KW"/>
</dbReference>
<comment type="subcellular location">
    <subcellularLocation>
        <location evidence="1">Cytoplasm</location>
        <location evidence="1">Nucleoid</location>
    </subcellularLocation>
</comment>
<dbReference type="GO" id="GO:0007059">
    <property type="term" value="P:chromosome segregation"/>
    <property type="evidence" value="ECO:0007669"/>
    <property type="project" value="UniProtKB-KW"/>
</dbReference>
<dbReference type="NCBIfam" id="TIGR00180">
    <property type="entry name" value="parB_part"/>
    <property type="match status" value="1"/>
</dbReference>
<dbReference type="InterPro" id="IPR050336">
    <property type="entry name" value="Chromosome_partition/occlusion"/>
</dbReference>
<dbReference type="GO" id="GO:0005694">
    <property type="term" value="C:chromosome"/>
    <property type="evidence" value="ECO:0007669"/>
    <property type="project" value="TreeGrafter"/>
</dbReference>
<accession>A0A6A7K7E7</accession>
<dbReference type="Pfam" id="PF23552">
    <property type="entry name" value="ParB_C"/>
    <property type="match status" value="1"/>
</dbReference>
<comment type="caution">
    <text evidence="6">The sequence shown here is derived from an EMBL/GenBank/DDBJ whole genome shotgun (WGS) entry which is preliminary data.</text>
</comment>
<dbReference type="Gene3D" id="1.10.10.2830">
    <property type="match status" value="1"/>
</dbReference>
<evidence type="ECO:0000256" key="3">
    <source>
        <dbReference type="ARBA" id="ARBA00022829"/>
    </source>
</evidence>
<keyword evidence="4" id="KW-0238">DNA-binding</keyword>
<dbReference type="InterPro" id="IPR004437">
    <property type="entry name" value="ParB/RepB/Spo0J"/>
</dbReference>
<organism evidence="6 7">
    <name type="scientific">Alkalibaculum sporogenes</name>
    <dbReference type="NCBI Taxonomy" id="2655001"/>
    <lineage>
        <taxon>Bacteria</taxon>
        <taxon>Bacillati</taxon>
        <taxon>Bacillota</taxon>
        <taxon>Clostridia</taxon>
        <taxon>Eubacteriales</taxon>
        <taxon>Eubacteriaceae</taxon>
        <taxon>Alkalibaculum</taxon>
    </lineage>
</organism>
<dbReference type="AlphaFoldDB" id="A0A6A7K7E7"/>
<comment type="similarity">
    <text evidence="2">Belongs to the ParB family.</text>
</comment>
<dbReference type="SUPFAM" id="SSF110849">
    <property type="entry name" value="ParB/Sulfiredoxin"/>
    <property type="match status" value="1"/>
</dbReference>
<gene>
    <name evidence="6" type="ORF">GC105_05850</name>
</gene>
<dbReference type="GO" id="GO:0045881">
    <property type="term" value="P:positive regulation of sporulation resulting in formation of a cellular spore"/>
    <property type="evidence" value="ECO:0007669"/>
    <property type="project" value="TreeGrafter"/>
</dbReference>
<evidence type="ECO:0000313" key="6">
    <source>
        <dbReference type="EMBL" id="MPW25306.1"/>
    </source>
</evidence>
<dbReference type="Pfam" id="PF17762">
    <property type="entry name" value="HTH_ParB"/>
    <property type="match status" value="1"/>
</dbReference>
<dbReference type="PANTHER" id="PTHR33375">
    <property type="entry name" value="CHROMOSOME-PARTITIONING PROTEIN PARB-RELATED"/>
    <property type="match status" value="1"/>
</dbReference>
<keyword evidence="3" id="KW-0159">Chromosome partition</keyword>
<dbReference type="InterPro" id="IPR041468">
    <property type="entry name" value="HTH_ParB/Spo0J"/>
</dbReference>
<dbReference type="InterPro" id="IPR036086">
    <property type="entry name" value="ParB/Sulfiredoxin_sf"/>
</dbReference>
<evidence type="ECO:0000313" key="7">
    <source>
        <dbReference type="Proteomes" id="UP000440004"/>
    </source>
</evidence>
<dbReference type="GO" id="GO:0009295">
    <property type="term" value="C:nucleoid"/>
    <property type="evidence" value="ECO:0007669"/>
    <property type="project" value="UniProtKB-SubCell"/>
</dbReference>
<evidence type="ECO:0000256" key="2">
    <source>
        <dbReference type="ARBA" id="ARBA00006295"/>
    </source>
</evidence>
<name>A0A6A7K7E7_9FIRM</name>
<dbReference type="InterPro" id="IPR003115">
    <property type="entry name" value="ParB_N"/>
</dbReference>
<dbReference type="FunFam" id="1.10.10.2830:FF:000001">
    <property type="entry name" value="Chromosome partitioning protein ParB"/>
    <property type="match status" value="1"/>
</dbReference>
<dbReference type="RefSeq" id="WP_343029967.1">
    <property type="nucleotide sequence ID" value="NZ_WHNX01000007.1"/>
</dbReference>
<feature type="domain" description="ParB-like N-terminal" evidence="5">
    <location>
        <begin position="28"/>
        <end position="117"/>
    </location>
</feature>
<dbReference type="EMBL" id="WHNX01000007">
    <property type="protein sequence ID" value="MPW25306.1"/>
    <property type="molecule type" value="Genomic_DNA"/>
</dbReference>
<keyword evidence="7" id="KW-1185">Reference proteome</keyword>
<proteinExistence type="inferred from homology"/>
<dbReference type="Gene3D" id="3.90.1530.30">
    <property type="match status" value="1"/>
</dbReference>
<evidence type="ECO:0000259" key="5">
    <source>
        <dbReference type="SMART" id="SM00470"/>
    </source>
</evidence>
<reference evidence="6 7" key="1">
    <citation type="submission" date="2019-10" db="EMBL/GenBank/DDBJ databases">
        <title>Alkalibaculum tamaniensis sp.nov., a new alkaliphilic acetogen, isolated on methoxylated aromatics from a mud volcano.</title>
        <authorList>
            <person name="Khomyakova M.A."/>
            <person name="Merkel A.Y."/>
            <person name="Bonch-Osmolovskaya E.A."/>
            <person name="Slobodkin A.I."/>
        </authorList>
    </citation>
    <scope>NUCLEOTIDE SEQUENCE [LARGE SCALE GENOMIC DNA]</scope>
    <source>
        <strain evidence="6 7">M08DMB</strain>
    </source>
</reference>
<dbReference type="SMART" id="SM00470">
    <property type="entry name" value="ParB"/>
    <property type="match status" value="1"/>
</dbReference>
<dbReference type="Proteomes" id="UP000440004">
    <property type="component" value="Unassembled WGS sequence"/>
</dbReference>
<protein>
    <submittedName>
        <fullName evidence="6">ParB/RepB/Spo0J family partition protein</fullName>
    </submittedName>
</protein>